<feature type="transmembrane region" description="Helical" evidence="1">
    <location>
        <begin position="6"/>
        <end position="24"/>
    </location>
</feature>
<reference evidence="2 3" key="1">
    <citation type="submission" date="2020-06" db="EMBL/GenBank/DDBJ databases">
        <authorList>
            <person name="Li R."/>
            <person name="Bekaert M."/>
        </authorList>
    </citation>
    <scope>NUCLEOTIDE SEQUENCE [LARGE SCALE GENOMIC DNA]</scope>
    <source>
        <strain evidence="3">wild</strain>
    </source>
</reference>
<sequence length="159" mass="18149">MVVIAYVLKVCTYIMHVILYFLFLPVNSSLDLSICLYDYLCQNIVGSEDYVKLIRLMNASSDQINSDKSYTYITSGSFGEGLELKESDLDVMIVEHDLDVTGQMKLNDYRSDKNYFSSDIDDVKPGFAYLRLMKGNTTRNNLLCRVVEGQLFLSSVLFQ</sequence>
<proteinExistence type="predicted"/>
<evidence type="ECO:0000313" key="2">
    <source>
        <dbReference type="EMBL" id="CAC5400859.1"/>
    </source>
</evidence>
<keyword evidence="1" id="KW-1133">Transmembrane helix</keyword>
<gene>
    <name evidence="2" type="ORF">MCOR_35007</name>
</gene>
<name>A0A6J8CZ87_MYTCO</name>
<accession>A0A6J8CZ87</accession>
<protein>
    <submittedName>
        <fullName evidence="2">Uncharacterized protein</fullName>
    </submittedName>
</protein>
<keyword evidence="1" id="KW-0472">Membrane</keyword>
<dbReference type="Proteomes" id="UP000507470">
    <property type="component" value="Unassembled WGS sequence"/>
</dbReference>
<dbReference type="OrthoDB" id="6152269at2759"/>
<evidence type="ECO:0000313" key="3">
    <source>
        <dbReference type="Proteomes" id="UP000507470"/>
    </source>
</evidence>
<keyword evidence="1" id="KW-0812">Transmembrane</keyword>
<dbReference type="EMBL" id="CACVKT020006320">
    <property type="protein sequence ID" value="CAC5400859.1"/>
    <property type="molecule type" value="Genomic_DNA"/>
</dbReference>
<dbReference type="AlphaFoldDB" id="A0A6J8CZ87"/>
<organism evidence="2 3">
    <name type="scientific">Mytilus coruscus</name>
    <name type="common">Sea mussel</name>
    <dbReference type="NCBI Taxonomy" id="42192"/>
    <lineage>
        <taxon>Eukaryota</taxon>
        <taxon>Metazoa</taxon>
        <taxon>Spiralia</taxon>
        <taxon>Lophotrochozoa</taxon>
        <taxon>Mollusca</taxon>
        <taxon>Bivalvia</taxon>
        <taxon>Autobranchia</taxon>
        <taxon>Pteriomorphia</taxon>
        <taxon>Mytilida</taxon>
        <taxon>Mytiloidea</taxon>
        <taxon>Mytilidae</taxon>
        <taxon>Mytilinae</taxon>
        <taxon>Mytilus</taxon>
    </lineage>
</organism>
<keyword evidence="3" id="KW-1185">Reference proteome</keyword>
<evidence type="ECO:0000256" key="1">
    <source>
        <dbReference type="SAM" id="Phobius"/>
    </source>
</evidence>